<proteinExistence type="predicted"/>
<dbReference type="Proteomes" id="UP000291591">
    <property type="component" value="Unassembled WGS sequence"/>
</dbReference>
<keyword evidence="3" id="KW-1185">Reference proteome</keyword>
<evidence type="ECO:0000259" key="1">
    <source>
        <dbReference type="Pfam" id="PF20796"/>
    </source>
</evidence>
<protein>
    <recommendedName>
        <fullName evidence="1">PD-(D/E)XK nuclease-like domain-containing protein</fullName>
    </recommendedName>
</protein>
<organism evidence="2 3">
    <name type="scientific">Pseudonocardia sediminis</name>
    <dbReference type="NCBI Taxonomy" id="1397368"/>
    <lineage>
        <taxon>Bacteria</taxon>
        <taxon>Bacillati</taxon>
        <taxon>Actinomycetota</taxon>
        <taxon>Actinomycetes</taxon>
        <taxon>Pseudonocardiales</taxon>
        <taxon>Pseudonocardiaceae</taxon>
        <taxon>Pseudonocardia</taxon>
    </lineage>
</organism>
<feature type="domain" description="PD-(D/E)XK nuclease-like" evidence="1">
    <location>
        <begin position="6"/>
        <end position="231"/>
    </location>
</feature>
<reference evidence="2 3" key="1">
    <citation type="submission" date="2019-02" db="EMBL/GenBank/DDBJ databases">
        <title>Sequencing the genomes of 1000 actinobacteria strains.</title>
        <authorList>
            <person name="Klenk H.-P."/>
        </authorList>
    </citation>
    <scope>NUCLEOTIDE SEQUENCE [LARGE SCALE GENOMIC DNA]</scope>
    <source>
        <strain evidence="2 3">DSM 45779</strain>
    </source>
</reference>
<comment type="caution">
    <text evidence="2">The sequence shown here is derived from an EMBL/GenBank/DDBJ whole genome shotgun (WGS) entry which is preliminary data.</text>
</comment>
<name>A0A4Q7UVN6_PSEST</name>
<evidence type="ECO:0000313" key="3">
    <source>
        <dbReference type="Proteomes" id="UP000291591"/>
    </source>
</evidence>
<dbReference type="Pfam" id="PF20796">
    <property type="entry name" value="PDDEXK_13"/>
    <property type="match status" value="1"/>
</dbReference>
<dbReference type="OrthoDB" id="1092934at2"/>
<dbReference type="EMBL" id="SHKL01000001">
    <property type="protein sequence ID" value="RZT84911.1"/>
    <property type="molecule type" value="Genomic_DNA"/>
</dbReference>
<evidence type="ECO:0000313" key="2">
    <source>
        <dbReference type="EMBL" id="RZT84911.1"/>
    </source>
</evidence>
<gene>
    <name evidence="2" type="ORF">EV383_1769</name>
</gene>
<accession>A0A4Q7UVN6</accession>
<dbReference type="InterPro" id="IPR048822">
    <property type="entry name" value="PDDEXK_13"/>
</dbReference>
<dbReference type="AlphaFoldDB" id="A0A4Q7UVN6"/>
<sequence length="256" mass="28716">MAREQVHKAVTDAPRTGALLFRPRLWVDLLSSQPLCFNMFGPLAADLELATTTLRQIWPDIRAVRDIRFEWSPGRIDATYTANRSAFDVFIEYDGDHGHSFIGIEVKYHEDLRGTPASNKDGLYVEIARDTAAFDPSTFHLLSALPLQQIWLDHLLALRMLDNSNDGWDAGTFVLLYPVGNTRCAVAGRDYGRCLIDSRTFEARTLDEVVQAMRLVTTDAWPDEVYARYLDAALVNTTITTLPPSEQPSPGGLCDR</sequence>